<proteinExistence type="predicted"/>
<dbReference type="EMBL" id="LZNA01000007">
    <property type="protein sequence ID" value="OBX84245.1"/>
    <property type="molecule type" value="Genomic_DNA"/>
</dbReference>
<name>A0A1B8QKY2_9GAMM</name>
<dbReference type="AlphaFoldDB" id="A0A1B8QKY2"/>
<reference evidence="1 2" key="1">
    <citation type="submission" date="2016-06" db="EMBL/GenBank/DDBJ databases">
        <title>Draft genome of Moraxella atlantae CCUG 59586.</title>
        <authorList>
            <person name="Salva-Serra F."/>
            <person name="Engstrom-Jakobsson H."/>
            <person name="Thorell K."/>
            <person name="Gonzales-Siles L."/>
            <person name="Karlsson R."/>
            <person name="Boulund F."/>
            <person name="Engstrand L."/>
            <person name="Kristiansson E."/>
            <person name="Moore E."/>
        </authorList>
    </citation>
    <scope>NUCLEOTIDE SEQUENCE [LARGE SCALE GENOMIC DNA]</scope>
    <source>
        <strain evidence="1 2">CCUG 59586</strain>
    </source>
</reference>
<dbReference type="Proteomes" id="UP000092616">
    <property type="component" value="Unassembled WGS sequence"/>
</dbReference>
<gene>
    <name evidence="1" type="ORF">A9306_03660</name>
</gene>
<comment type="caution">
    <text evidence="1">The sequence shown here is derived from an EMBL/GenBank/DDBJ whole genome shotgun (WGS) entry which is preliminary data.</text>
</comment>
<organism evidence="1 2">
    <name type="scientific">Faucicola atlantae</name>
    <dbReference type="NCBI Taxonomy" id="34059"/>
    <lineage>
        <taxon>Bacteria</taxon>
        <taxon>Pseudomonadati</taxon>
        <taxon>Pseudomonadota</taxon>
        <taxon>Gammaproteobacteria</taxon>
        <taxon>Moraxellales</taxon>
        <taxon>Moraxellaceae</taxon>
        <taxon>Faucicola</taxon>
    </lineage>
</organism>
<keyword evidence="2" id="KW-1185">Reference proteome</keyword>
<dbReference type="InterPro" id="IPR024524">
    <property type="entry name" value="DUF3800"/>
</dbReference>
<protein>
    <submittedName>
        <fullName evidence="1">N-acetylglucosamine-6-phosphate deacetylase</fullName>
    </submittedName>
</protein>
<evidence type="ECO:0000313" key="1">
    <source>
        <dbReference type="EMBL" id="OBX84245.1"/>
    </source>
</evidence>
<evidence type="ECO:0000313" key="2">
    <source>
        <dbReference type="Proteomes" id="UP000092616"/>
    </source>
</evidence>
<dbReference type="RefSeq" id="WP_067334462.1">
    <property type="nucleotide sequence ID" value="NZ_LZNA01000007.1"/>
</dbReference>
<accession>A0A1B8QKY2</accession>
<dbReference type="Pfam" id="PF12686">
    <property type="entry name" value="DUF3800"/>
    <property type="match status" value="1"/>
</dbReference>
<sequence length="256" mass="29295">MYLLYADESGTANSSHEPFFVLAGFSIFERQTHWLDRELTKIANRFDGKYFKDQVCELHGNPMFSGTDGWRQAASVPERVQAVVDILKLLNNGHSKINIIASVIEKSQIADPSLILPTAFEDIAFCFDRSLRNIYSRYNNPQRGIILFDNSSAEQKIQALSHSAKHIGKDNDKLRNFAEVPVFIDSKASRLIQLADIIAYWIYRYYNSQDNRGFNLIEPFVLNDGKQRIGLIEHITDQTRLTLQQNSSDLGYPFPQ</sequence>